<protein>
    <recommendedName>
        <fullName evidence="3">Peptidase S8/S53 domain-containing protein</fullName>
    </recommendedName>
</protein>
<name>A0A7Y2E9S4_UNCEI</name>
<accession>A0A7Y2E9S4</accession>
<reference evidence="1 2" key="1">
    <citation type="submission" date="2020-03" db="EMBL/GenBank/DDBJ databases">
        <title>Metabolic flexibility allows generalist bacteria to become dominant in a frequently disturbed ecosystem.</title>
        <authorList>
            <person name="Chen Y.-J."/>
            <person name="Leung P.M."/>
            <person name="Bay S.K."/>
            <person name="Hugenholtz P."/>
            <person name="Kessler A.J."/>
            <person name="Shelley G."/>
            <person name="Waite D.W."/>
            <person name="Cook P.L."/>
            <person name="Greening C."/>
        </authorList>
    </citation>
    <scope>NUCLEOTIDE SEQUENCE [LARGE SCALE GENOMIC DNA]</scope>
    <source>
        <strain evidence="1">SS_bin_28</strain>
    </source>
</reference>
<dbReference type="InterPro" id="IPR036852">
    <property type="entry name" value="Peptidase_S8/S53_dom_sf"/>
</dbReference>
<evidence type="ECO:0008006" key="3">
    <source>
        <dbReference type="Google" id="ProtNLM"/>
    </source>
</evidence>
<organism evidence="1 2">
    <name type="scientific">Eiseniibacteriota bacterium</name>
    <dbReference type="NCBI Taxonomy" id="2212470"/>
    <lineage>
        <taxon>Bacteria</taxon>
        <taxon>Candidatus Eiseniibacteriota</taxon>
    </lineage>
</organism>
<dbReference type="AlphaFoldDB" id="A0A7Y2E9S4"/>
<comment type="caution">
    <text evidence="1">The sequence shown here is derived from an EMBL/GenBank/DDBJ whole genome shotgun (WGS) entry which is preliminary data.</text>
</comment>
<sequence length="73" mass="7601">TGTSMSCAVVTGCVAIMISDLGSVASGFGIKALEETARPMIPRDAVNHGIVFPLRAIEELQRDDIALAESSLP</sequence>
<dbReference type="Gene3D" id="3.40.50.200">
    <property type="entry name" value="Peptidase S8/S53 domain"/>
    <property type="match status" value="1"/>
</dbReference>
<proteinExistence type="predicted"/>
<dbReference type="EMBL" id="JABDJR010000360">
    <property type="protein sequence ID" value="NNF06902.1"/>
    <property type="molecule type" value="Genomic_DNA"/>
</dbReference>
<feature type="non-terminal residue" evidence="1">
    <location>
        <position position="1"/>
    </location>
</feature>
<dbReference type="SUPFAM" id="SSF52743">
    <property type="entry name" value="Subtilisin-like"/>
    <property type="match status" value="1"/>
</dbReference>
<gene>
    <name evidence="1" type="ORF">HKN21_09085</name>
</gene>
<evidence type="ECO:0000313" key="1">
    <source>
        <dbReference type="EMBL" id="NNF06902.1"/>
    </source>
</evidence>
<dbReference type="Proteomes" id="UP000547674">
    <property type="component" value="Unassembled WGS sequence"/>
</dbReference>
<dbReference type="GO" id="GO:0004252">
    <property type="term" value="F:serine-type endopeptidase activity"/>
    <property type="evidence" value="ECO:0007669"/>
    <property type="project" value="InterPro"/>
</dbReference>
<dbReference type="GO" id="GO:0006508">
    <property type="term" value="P:proteolysis"/>
    <property type="evidence" value="ECO:0007669"/>
    <property type="project" value="InterPro"/>
</dbReference>
<evidence type="ECO:0000313" key="2">
    <source>
        <dbReference type="Proteomes" id="UP000547674"/>
    </source>
</evidence>